<dbReference type="Proteomes" id="UP000799118">
    <property type="component" value="Unassembled WGS sequence"/>
</dbReference>
<keyword evidence="1" id="KW-1133">Transmembrane helix</keyword>
<keyword evidence="1" id="KW-0472">Membrane</keyword>
<accession>A0A6A4I198</accession>
<dbReference type="EMBL" id="ML769429">
    <property type="protein sequence ID" value="KAE9402977.1"/>
    <property type="molecule type" value="Genomic_DNA"/>
</dbReference>
<keyword evidence="1" id="KW-0812">Transmembrane</keyword>
<evidence type="ECO:0000313" key="2">
    <source>
        <dbReference type="EMBL" id="KAE9402977.1"/>
    </source>
</evidence>
<evidence type="ECO:0000313" key="3">
    <source>
        <dbReference type="Proteomes" id="UP000799118"/>
    </source>
</evidence>
<evidence type="ECO:0000256" key="1">
    <source>
        <dbReference type="SAM" id="Phobius"/>
    </source>
</evidence>
<organism evidence="2 3">
    <name type="scientific">Gymnopus androsaceus JB14</name>
    <dbReference type="NCBI Taxonomy" id="1447944"/>
    <lineage>
        <taxon>Eukaryota</taxon>
        <taxon>Fungi</taxon>
        <taxon>Dikarya</taxon>
        <taxon>Basidiomycota</taxon>
        <taxon>Agaricomycotina</taxon>
        <taxon>Agaricomycetes</taxon>
        <taxon>Agaricomycetidae</taxon>
        <taxon>Agaricales</taxon>
        <taxon>Marasmiineae</taxon>
        <taxon>Omphalotaceae</taxon>
        <taxon>Gymnopus</taxon>
    </lineage>
</organism>
<dbReference type="AlphaFoldDB" id="A0A6A4I198"/>
<gene>
    <name evidence="2" type="ORF">BT96DRAFT_510112</name>
</gene>
<sequence length="120" mass="13413">MMTVLAKWLVENRGVVRPSKWWFIFCWTMVMSPFALVAFIALNQTANLIFMALLRKFNFNLDEVDVRDLARTLVHCTSPLNWALHLLVLAGGIGSAIEGRRLNSTSVTVFGIISAVGSLM</sequence>
<feature type="transmembrane region" description="Helical" evidence="1">
    <location>
        <begin position="20"/>
        <end position="42"/>
    </location>
</feature>
<name>A0A6A4I198_9AGAR</name>
<keyword evidence="3" id="KW-1185">Reference proteome</keyword>
<protein>
    <submittedName>
        <fullName evidence="2">Uncharacterized protein</fullName>
    </submittedName>
</protein>
<proteinExistence type="predicted"/>
<reference evidence="2" key="1">
    <citation type="journal article" date="2019" name="Environ. Microbiol.">
        <title>Fungal ecological strategies reflected in gene transcription - a case study of two litter decomposers.</title>
        <authorList>
            <person name="Barbi F."/>
            <person name="Kohler A."/>
            <person name="Barry K."/>
            <person name="Baskaran P."/>
            <person name="Daum C."/>
            <person name="Fauchery L."/>
            <person name="Ihrmark K."/>
            <person name="Kuo A."/>
            <person name="LaButti K."/>
            <person name="Lipzen A."/>
            <person name="Morin E."/>
            <person name="Grigoriev I.V."/>
            <person name="Henrissat B."/>
            <person name="Lindahl B."/>
            <person name="Martin F."/>
        </authorList>
    </citation>
    <scope>NUCLEOTIDE SEQUENCE</scope>
    <source>
        <strain evidence="2">JB14</strain>
    </source>
</reference>